<dbReference type="STRING" id="411945.GA0061102_1001375"/>
<dbReference type="Proteomes" id="UP000199435">
    <property type="component" value="Unassembled WGS sequence"/>
</dbReference>
<dbReference type="RefSeq" id="WP_092843468.1">
    <property type="nucleotide sequence ID" value="NZ_FMAH01000001.1"/>
</dbReference>
<reference evidence="4" key="1">
    <citation type="submission" date="2016-08" db="EMBL/GenBank/DDBJ databases">
        <authorList>
            <person name="Varghese N."/>
            <person name="Submissions Spin"/>
        </authorList>
    </citation>
    <scope>NUCLEOTIDE SEQUENCE [LARGE SCALE GENOMIC DNA]</scope>
    <source>
        <strain evidence="4">HAMBI 2971</strain>
    </source>
</reference>
<feature type="transmembrane region" description="Helical" evidence="1">
    <location>
        <begin position="240"/>
        <end position="263"/>
    </location>
</feature>
<accession>A0A1C3U2D4</accession>
<proteinExistence type="predicted"/>
<keyword evidence="4" id="KW-1185">Reference proteome</keyword>
<name>A0A1C3U2D4_9HYPH</name>
<evidence type="ECO:0000313" key="4">
    <source>
        <dbReference type="Proteomes" id="UP000199435"/>
    </source>
</evidence>
<dbReference type="EMBL" id="FMAH01000001">
    <property type="protein sequence ID" value="SCB09631.1"/>
    <property type="molecule type" value="Genomic_DNA"/>
</dbReference>
<keyword evidence="1" id="KW-0472">Membrane</keyword>
<feature type="transmembrane region" description="Helical" evidence="1">
    <location>
        <begin position="135"/>
        <end position="153"/>
    </location>
</feature>
<evidence type="ECO:0000259" key="2">
    <source>
        <dbReference type="Pfam" id="PF01757"/>
    </source>
</evidence>
<evidence type="ECO:0000256" key="1">
    <source>
        <dbReference type="SAM" id="Phobius"/>
    </source>
</evidence>
<dbReference type="GO" id="GO:0016020">
    <property type="term" value="C:membrane"/>
    <property type="evidence" value="ECO:0007669"/>
    <property type="project" value="TreeGrafter"/>
</dbReference>
<dbReference type="InterPro" id="IPR050879">
    <property type="entry name" value="Acyltransferase_3"/>
</dbReference>
<evidence type="ECO:0000313" key="3">
    <source>
        <dbReference type="EMBL" id="SCB09631.1"/>
    </source>
</evidence>
<dbReference type="GO" id="GO:0016747">
    <property type="term" value="F:acyltransferase activity, transferring groups other than amino-acyl groups"/>
    <property type="evidence" value="ECO:0007669"/>
    <property type="project" value="InterPro"/>
</dbReference>
<feature type="transmembrane region" description="Helical" evidence="1">
    <location>
        <begin position="35"/>
        <end position="57"/>
    </location>
</feature>
<feature type="transmembrane region" description="Helical" evidence="1">
    <location>
        <begin position="78"/>
        <end position="99"/>
    </location>
</feature>
<dbReference type="InterPro" id="IPR002656">
    <property type="entry name" value="Acyl_transf_3_dom"/>
</dbReference>
<feature type="transmembrane region" description="Helical" evidence="1">
    <location>
        <begin position="275"/>
        <end position="297"/>
    </location>
</feature>
<feature type="transmembrane region" description="Helical" evidence="1">
    <location>
        <begin position="208"/>
        <end position="228"/>
    </location>
</feature>
<sequence>MLVQLQYLRAIAALMVVYFHSVLQVPKVDPGFQTVFHLFGETGVDIFFVLSGFVMWLTTTGREVRPLDFYRRRIRRIVPLYWLATLFAACVALVAPTLLKSTVFEFPHVFASLFFLPWKNPADPTLTVPVVVPGWTLNYEMFFYFVFGLLLLVREKWRMAALFGTMTAIILFCRILPGELTAAKFYGDPIIYEFLAGVLLAKLYLDKILLPQTVAWPALVMGFSFLLINETLCDASMRSYMWGIPAIVIVYSAVSIDFSKLPVIGSLNYLGDASYSIYITHAFTLAVLRVVCVHLNIDILANAPIFVSCCILFSALGGAIVHELTTPSRWRKWKRKPAVAV</sequence>
<keyword evidence="1" id="KW-0812">Transmembrane</keyword>
<feature type="transmembrane region" description="Helical" evidence="1">
    <location>
        <begin position="303"/>
        <end position="325"/>
    </location>
</feature>
<dbReference type="OrthoDB" id="9767863at2"/>
<feature type="transmembrane region" description="Helical" evidence="1">
    <location>
        <begin position="160"/>
        <end position="177"/>
    </location>
</feature>
<organism evidence="3 4">
    <name type="scientific">Rhizobium miluonense</name>
    <dbReference type="NCBI Taxonomy" id="411945"/>
    <lineage>
        <taxon>Bacteria</taxon>
        <taxon>Pseudomonadati</taxon>
        <taxon>Pseudomonadota</taxon>
        <taxon>Alphaproteobacteria</taxon>
        <taxon>Hyphomicrobiales</taxon>
        <taxon>Rhizobiaceae</taxon>
        <taxon>Rhizobium/Agrobacterium group</taxon>
        <taxon>Rhizobium</taxon>
    </lineage>
</organism>
<gene>
    <name evidence="3" type="ORF">GA0061102_1001375</name>
</gene>
<dbReference type="Pfam" id="PF01757">
    <property type="entry name" value="Acyl_transf_3"/>
    <property type="match status" value="1"/>
</dbReference>
<feature type="transmembrane region" description="Helical" evidence="1">
    <location>
        <begin position="7"/>
        <end position="23"/>
    </location>
</feature>
<protein>
    <submittedName>
        <fullName evidence="3">Exopolysaccharide production protein ExoZ</fullName>
    </submittedName>
</protein>
<dbReference type="PANTHER" id="PTHR23028:SF53">
    <property type="entry name" value="ACYL_TRANSF_3 DOMAIN-CONTAINING PROTEIN"/>
    <property type="match status" value="1"/>
</dbReference>
<dbReference type="PANTHER" id="PTHR23028">
    <property type="entry name" value="ACETYLTRANSFERASE"/>
    <property type="match status" value="1"/>
</dbReference>
<dbReference type="GO" id="GO:0000271">
    <property type="term" value="P:polysaccharide biosynthetic process"/>
    <property type="evidence" value="ECO:0007669"/>
    <property type="project" value="TreeGrafter"/>
</dbReference>
<feature type="domain" description="Acyltransferase 3" evidence="2">
    <location>
        <begin position="4"/>
        <end position="321"/>
    </location>
</feature>
<keyword evidence="1" id="KW-1133">Transmembrane helix</keyword>
<dbReference type="AlphaFoldDB" id="A0A1C3U2D4"/>